<dbReference type="Proteomes" id="UP000519897">
    <property type="component" value="Unassembled WGS sequence"/>
</dbReference>
<accession>A0A7W6LJ61</accession>
<gene>
    <name evidence="1" type="ORF">GGQ72_003904</name>
</gene>
<proteinExistence type="predicted"/>
<name>A0A7W6LJ61_9HYPH</name>
<reference evidence="1 2" key="1">
    <citation type="submission" date="2020-08" db="EMBL/GenBank/DDBJ databases">
        <title>Genomic Encyclopedia of Type Strains, Phase IV (KMG-IV): sequencing the most valuable type-strain genomes for metagenomic binning, comparative biology and taxonomic classification.</title>
        <authorList>
            <person name="Goeker M."/>
        </authorList>
    </citation>
    <scope>NUCLEOTIDE SEQUENCE [LARGE SCALE GENOMIC DNA]</scope>
    <source>
        <strain evidence="1 2">DSM 29514</strain>
    </source>
</reference>
<keyword evidence="2" id="KW-1185">Reference proteome</keyword>
<dbReference type="EMBL" id="JACIEC010000007">
    <property type="protein sequence ID" value="MBB4145340.1"/>
    <property type="molecule type" value="Genomic_DNA"/>
</dbReference>
<evidence type="ECO:0000313" key="1">
    <source>
        <dbReference type="EMBL" id="MBB4145340.1"/>
    </source>
</evidence>
<comment type="caution">
    <text evidence="1">The sequence shown here is derived from an EMBL/GenBank/DDBJ whole genome shotgun (WGS) entry which is preliminary data.</text>
</comment>
<organism evidence="1 2">
    <name type="scientific">Rhizobium rhizoryzae</name>
    <dbReference type="NCBI Taxonomy" id="451876"/>
    <lineage>
        <taxon>Bacteria</taxon>
        <taxon>Pseudomonadati</taxon>
        <taxon>Pseudomonadota</taxon>
        <taxon>Alphaproteobacteria</taxon>
        <taxon>Hyphomicrobiales</taxon>
        <taxon>Rhizobiaceae</taxon>
        <taxon>Rhizobium/Agrobacterium group</taxon>
        <taxon>Rhizobium</taxon>
    </lineage>
</organism>
<sequence>MSGTMTRKEKANRLDKLRKHWHRASRQERLEFLRELGTLSDSPNLSAGNFMPRDRKQEPIADGRYLLPSAVSRIEAILRNRKIGPSELVTEIGFPEETMAMTKALVRGRSLRLMMISALANWLHDQEATAHARQPDD</sequence>
<dbReference type="AlphaFoldDB" id="A0A7W6LJ61"/>
<dbReference type="RefSeq" id="WP_162249609.1">
    <property type="nucleotide sequence ID" value="NZ_CP049250.1"/>
</dbReference>
<evidence type="ECO:0000313" key="2">
    <source>
        <dbReference type="Proteomes" id="UP000519897"/>
    </source>
</evidence>
<protein>
    <submittedName>
        <fullName evidence="1">Uncharacterized protein</fullName>
    </submittedName>
</protein>